<evidence type="ECO:0000313" key="1">
    <source>
        <dbReference type="EMBL" id="GAA1750917.1"/>
    </source>
</evidence>
<reference evidence="1 2" key="1">
    <citation type="journal article" date="2019" name="Int. J. Syst. Evol. Microbiol.">
        <title>The Global Catalogue of Microorganisms (GCM) 10K type strain sequencing project: providing services to taxonomists for standard genome sequencing and annotation.</title>
        <authorList>
            <consortium name="The Broad Institute Genomics Platform"/>
            <consortium name="The Broad Institute Genome Sequencing Center for Infectious Disease"/>
            <person name="Wu L."/>
            <person name="Ma J."/>
        </authorList>
    </citation>
    <scope>NUCLEOTIDE SEQUENCE [LARGE SCALE GENOMIC DNA]</scope>
    <source>
        <strain evidence="1 2">JCM 13518</strain>
    </source>
</reference>
<evidence type="ECO:0008006" key="3">
    <source>
        <dbReference type="Google" id="ProtNLM"/>
    </source>
</evidence>
<accession>A0ABN2K957</accession>
<dbReference type="InterPro" id="IPR032584">
    <property type="entry name" value="DUF4913"/>
</dbReference>
<protein>
    <recommendedName>
        <fullName evidence="3">DUF4913 domain-containing protein</fullName>
    </recommendedName>
</protein>
<keyword evidence="2" id="KW-1185">Reference proteome</keyword>
<name>A0ABN2K957_9ACTN</name>
<dbReference type="EMBL" id="BAAAME010000006">
    <property type="protein sequence ID" value="GAA1750917.1"/>
    <property type="molecule type" value="Genomic_DNA"/>
</dbReference>
<dbReference type="Proteomes" id="UP001501057">
    <property type="component" value="Unassembled WGS sequence"/>
</dbReference>
<evidence type="ECO:0000313" key="2">
    <source>
        <dbReference type="Proteomes" id="UP001501057"/>
    </source>
</evidence>
<sequence>MTSPRGVGEWAEGEEPVDTIGAELELEDVPDQAPGEEPPPRYATLDDFVQEFLLEMLWTDVEVSSKTWCPEWWRHPAAIVRLEALHRSFEHLRLDPATGISVWLRDHADYHMGLLTDPNGIFKGCAIKKGHDTERDRVIPSTPAPAELFAADD</sequence>
<dbReference type="Pfam" id="PF16259">
    <property type="entry name" value="DUF4913"/>
    <property type="match status" value="1"/>
</dbReference>
<dbReference type="RefSeq" id="WP_344203723.1">
    <property type="nucleotide sequence ID" value="NZ_BAAAME010000006.1"/>
</dbReference>
<comment type="caution">
    <text evidence="1">The sequence shown here is derived from an EMBL/GenBank/DDBJ whole genome shotgun (WGS) entry which is preliminary data.</text>
</comment>
<proteinExistence type="predicted"/>
<gene>
    <name evidence="1" type="ORF">GCM10009710_33400</name>
</gene>
<organism evidence="1 2">
    <name type="scientific">Aeromicrobium alkaliterrae</name>
    <dbReference type="NCBI Taxonomy" id="302168"/>
    <lineage>
        <taxon>Bacteria</taxon>
        <taxon>Bacillati</taxon>
        <taxon>Actinomycetota</taxon>
        <taxon>Actinomycetes</taxon>
        <taxon>Propionibacteriales</taxon>
        <taxon>Nocardioidaceae</taxon>
        <taxon>Aeromicrobium</taxon>
    </lineage>
</organism>